<dbReference type="InParanoid" id="A0A0C3CSZ3"/>
<evidence type="ECO:0000313" key="1">
    <source>
        <dbReference type="EMBL" id="KIN02109.1"/>
    </source>
</evidence>
<evidence type="ECO:0000313" key="2">
    <source>
        <dbReference type="Proteomes" id="UP000054321"/>
    </source>
</evidence>
<organism evidence="1 2">
    <name type="scientific">Oidiodendron maius (strain Zn)</name>
    <dbReference type="NCBI Taxonomy" id="913774"/>
    <lineage>
        <taxon>Eukaryota</taxon>
        <taxon>Fungi</taxon>
        <taxon>Dikarya</taxon>
        <taxon>Ascomycota</taxon>
        <taxon>Pezizomycotina</taxon>
        <taxon>Leotiomycetes</taxon>
        <taxon>Leotiomycetes incertae sedis</taxon>
        <taxon>Myxotrichaceae</taxon>
        <taxon>Oidiodendron</taxon>
    </lineage>
</organism>
<dbReference type="HOGENOM" id="CLU_3087840_0_0_1"/>
<reference evidence="2" key="2">
    <citation type="submission" date="2015-01" db="EMBL/GenBank/DDBJ databases">
        <title>Evolutionary Origins and Diversification of the Mycorrhizal Mutualists.</title>
        <authorList>
            <consortium name="DOE Joint Genome Institute"/>
            <consortium name="Mycorrhizal Genomics Consortium"/>
            <person name="Kohler A."/>
            <person name="Kuo A."/>
            <person name="Nagy L.G."/>
            <person name="Floudas D."/>
            <person name="Copeland A."/>
            <person name="Barry K.W."/>
            <person name="Cichocki N."/>
            <person name="Veneault-Fourrey C."/>
            <person name="LaButti K."/>
            <person name="Lindquist E.A."/>
            <person name="Lipzen A."/>
            <person name="Lundell T."/>
            <person name="Morin E."/>
            <person name="Murat C."/>
            <person name="Riley R."/>
            <person name="Ohm R."/>
            <person name="Sun H."/>
            <person name="Tunlid A."/>
            <person name="Henrissat B."/>
            <person name="Grigoriev I.V."/>
            <person name="Hibbett D.S."/>
            <person name="Martin F."/>
        </authorList>
    </citation>
    <scope>NUCLEOTIDE SEQUENCE [LARGE SCALE GENOMIC DNA]</scope>
    <source>
        <strain evidence="2">Zn</strain>
    </source>
</reference>
<dbReference type="AlphaFoldDB" id="A0A0C3CSZ3"/>
<name>A0A0C3CSZ3_OIDMZ</name>
<proteinExistence type="predicted"/>
<accession>A0A0C3CSZ3</accession>
<keyword evidence="2" id="KW-1185">Reference proteome</keyword>
<reference evidence="1 2" key="1">
    <citation type="submission" date="2014-04" db="EMBL/GenBank/DDBJ databases">
        <authorList>
            <consortium name="DOE Joint Genome Institute"/>
            <person name="Kuo A."/>
            <person name="Martino E."/>
            <person name="Perotto S."/>
            <person name="Kohler A."/>
            <person name="Nagy L.G."/>
            <person name="Floudas D."/>
            <person name="Copeland A."/>
            <person name="Barry K.W."/>
            <person name="Cichocki N."/>
            <person name="Veneault-Fourrey C."/>
            <person name="LaButti K."/>
            <person name="Lindquist E.A."/>
            <person name="Lipzen A."/>
            <person name="Lundell T."/>
            <person name="Morin E."/>
            <person name="Murat C."/>
            <person name="Sun H."/>
            <person name="Tunlid A."/>
            <person name="Henrissat B."/>
            <person name="Grigoriev I.V."/>
            <person name="Hibbett D.S."/>
            <person name="Martin F."/>
            <person name="Nordberg H.P."/>
            <person name="Cantor M.N."/>
            <person name="Hua S.X."/>
        </authorList>
    </citation>
    <scope>NUCLEOTIDE SEQUENCE [LARGE SCALE GENOMIC DNA]</scope>
    <source>
        <strain evidence="1 2">Zn</strain>
    </source>
</reference>
<gene>
    <name evidence="1" type="ORF">OIDMADRAFT_18826</name>
</gene>
<dbReference type="EMBL" id="KN832875">
    <property type="protein sequence ID" value="KIN02109.1"/>
    <property type="molecule type" value="Genomic_DNA"/>
</dbReference>
<sequence length="52" mass="6001">MPGFYSPLSVSLEGTLRGRGVYLFAWSEVYRQQEVLVLLPLSCHEHTRYRAS</sequence>
<dbReference type="Proteomes" id="UP000054321">
    <property type="component" value="Unassembled WGS sequence"/>
</dbReference>
<protein>
    <submittedName>
        <fullName evidence="1">Uncharacterized protein</fullName>
    </submittedName>
</protein>